<dbReference type="AlphaFoldDB" id="F4PR90"/>
<dbReference type="Proteomes" id="UP000007797">
    <property type="component" value="Unassembled WGS sequence"/>
</dbReference>
<accession>F4PR90</accession>
<reference evidence="2" key="1">
    <citation type="journal article" date="2011" name="Genome Res.">
        <title>Phylogeny-wide analysis of social amoeba genomes highlights ancient origins for complex intercellular communication.</title>
        <authorList>
            <person name="Heidel A.J."/>
            <person name="Lawal H.M."/>
            <person name="Felder M."/>
            <person name="Schilde C."/>
            <person name="Helps N.R."/>
            <person name="Tunggal B."/>
            <person name="Rivero F."/>
            <person name="John U."/>
            <person name="Schleicher M."/>
            <person name="Eichinger L."/>
            <person name="Platzer M."/>
            <person name="Noegel A.A."/>
            <person name="Schaap P."/>
            <person name="Gloeckner G."/>
        </authorList>
    </citation>
    <scope>NUCLEOTIDE SEQUENCE [LARGE SCALE GENOMIC DNA]</scope>
    <source>
        <strain evidence="2">SH3</strain>
    </source>
</reference>
<dbReference type="OMA" id="EPHRAYH"/>
<keyword evidence="2" id="KW-1185">Reference proteome</keyword>
<sequence length="223" mass="26488">MNTLKSKWIILSKRLNLEDTISNKWYTVLEQYYKPTFSRSYHNANHIDELLGFFDQYQDRLKTPDACLMAIWFHDVIYDATKSDNEDKSVEMFKEFALETKLESKMSDLVSEMIDATKHHTKVQSGINIDQDYFLDFDLSVLGRAPKEYTEYSYNIRREYIHVPEDQYRSGRIAVLKRFISSGRYMYKTKEFQDRFTDNAINNLNQEIDRLSQPLIPLLPEST</sequence>
<dbReference type="OrthoDB" id="330671at2759"/>
<dbReference type="PIRSF" id="PIRSF035170">
    <property type="entry name" value="HD_phosphohydro"/>
    <property type="match status" value="1"/>
</dbReference>
<evidence type="ECO:0000313" key="2">
    <source>
        <dbReference type="Proteomes" id="UP000007797"/>
    </source>
</evidence>
<dbReference type="PANTHER" id="PTHR21174:SF0">
    <property type="entry name" value="HD PHOSPHOHYDROLASE FAMILY PROTEIN-RELATED"/>
    <property type="match status" value="1"/>
</dbReference>
<dbReference type="Gene3D" id="1.10.3210.10">
    <property type="entry name" value="Hypothetical protein af1432"/>
    <property type="match status" value="1"/>
</dbReference>
<proteinExistence type="predicted"/>
<dbReference type="KEGG" id="dfa:DFA_01171"/>
<organism evidence="1 2">
    <name type="scientific">Cavenderia fasciculata</name>
    <name type="common">Slime mold</name>
    <name type="synonym">Dictyostelium fasciculatum</name>
    <dbReference type="NCBI Taxonomy" id="261658"/>
    <lineage>
        <taxon>Eukaryota</taxon>
        <taxon>Amoebozoa</taxon>
        <taxon>Evosea</taxon>
        <taxon>Eumycetozoa</taxon>
        <taxon>Dictyostelia</taxon>
        <taxon>Acytosteliales</taxon>
        <taxon>Cavenderiaceae</taxon>
        <taxon>Cavenderia</taxon>
    </lineage>
</organism>
<name>F4PR90_CACFS</name>
<protein>
    <submittedName>
        <fullName evidence="1">HD phosphohydrolase family protein</fullName>
    </submittedName>
</protein>
<dbReference type="SUPFAM" id="SSF109604">
    <property type="entry name" value="HD-domain/PDEase-like"/>
    <property type="match status" value="1"/>
</dbReference>
<dbReference type="EMBL" id="GL883010">
    <property type="protein sequence ID" value="EGG21290.1"/>
    <property type="molecule type" value="Genomic_DNA"/>
</dbReference>
<gene>
    <name evidence="1" type="ORF">DFA_01171</name>
</gene>
<evidence type="ECO:0000313" key="1">
    <source>
        <dbReference type="EMBL" id="EGG21290.1"/>
    </source>
</evidence>
<dbReference type="RefSeq" id="XP_004359140.1">
    <property type="nucleotide sequence ID" value="XM_004359083.1"/>
</dbReference>
<dbReference type="PANTHER" id="PTHR21174">
    <property type="match status" value="1"/>
</dbReference>
<dbReference type="GeneID" id="14873297"/>
<dbReference type="InterPro" id="IPR009218">
    <property type="entry name" value="HD_phosphohydro"/>
</dbReference>